<organism evidence="3 4">
    <name type="scientific">Castilleja foliolosa</name>
    <dbReference type="NCBI Taxonomy" id="1961234"/>
    <lineage>
        <taxon>Eukaryota</taxon>
        <taxon>Viridiplantae</taxon>
        <taxon>Streptophyta</taxon>
        <taxon>Embryophyta</taxon>
        <taxon>Tracheophyta</taxon>
        <taxon>Spermatophyta</taxon>
        <taxon>Magnoliopsida</taxon>
        <taxon>eudicotyledons</taxon>
        <taxon>Gunneridae</taxon>
        <taxon>Pentapetalae</taxon>
        <taxon>asterids</taxon>
        <taxon>lamiids</taxon>
        <taxon>Lamiales</taxon>
        <taxon>Orobanchaceae</taxon>
        <taxon>Pedicularideae</taxon>
        <taxon>Castillejinae</taxon>
        <taxon>Castilleja</taxon>
    </lineage>
</organism>
<comment type="caution">
    <text evidence="3">The sequence shown here is derived from an EMBL/GenBank/DDBJ whole genome shotgun (WGS) entry which is preliminary data.</text>
</comment>
<dbReference type="EMBL" id="JAVIJP010000017">
    <property type="protein sequence ID" value="KAL3640596.1"/>
    <property type="molecule type" value="Genomic_DNA"/>
</dbReference>
<keyword evidence="1" id="KW-0472">Membrane</keyword>
<evidence type="ECO:0000313" key="3">
    <source>
        <dbReference type="EMBL" id="KAL3640596.1"/>
    </source>
</evidence>
<name>A0ABD3DE33_9LAMI</name>
<gene>
    <name evidence="3" type="ORF">CASFOL_015564</name>
</gene>
<dbReference type="Gene3D" id="1.20.140.40">
    <property type="entry name" value="Invertase/pectin methylesterase inhibitor family protein"/>
    <property type="match status" value="1"/>
</dbReference>
<evidence type="ECO:0000313" key="4">
    <source>
        <dbReference type="Proteomes" id="UP001632038"/>
    </source>
</evidence>
<dbReference type="Proteomes" id="UP001632038">
    <property type="component" value="Unassembled WGS sequence"/>
</dbReference>
<proteinExistence type="predicted"/>
<feature type="domain" description="Pectinesterase inhibitor" evidence="2">
    <location>
        <begin position="73"/>
        <end position="203"/>
    </location>
</feature>
<keyword evidence="1" id="KW-1133">Transmembrane helix</keyword>
<protein>
    <recommendedName>
        <fullName evidence="2">Pectinesterase inhibitor domain-containing protein</fullName>
    </recommendedName>
</protein>
<reference evidence="4" key="1">
    <citation type="journal article" date="2024" name="IScience">
        <title>Strigolactones Initiate the Formation of Haustorium-like Structures in Castilleja.</title>
        <authorList>
            <person name="Buerger M."/>
            <person name="Peterson D."/>
            <person name="Chory J."/>
        </authorList>
    </citation>
    <scope>NUCLEOTIDE SEQUENCE [LARGE SCALE GENOMIC DNA]</scope>
</reference>
<dbReference type="AlphaFoldDB" id="A0ABD3DE33"/>
<keyword evidence="4" id="KW-1185">Reference proteome</keyword>
<dbReference type="Pfam" id="PF04043">
    <property type="entry name" value="PMEI"/>
    <property type="match status" value="1"/>
</dbReference>
<feature type="transmembrane region" description="Helical" evidence="1">
    <location>
        <begin position="32"/>
        <end position="51"/>
    </location>
</feature>
<dbReference type="SUPFAM" id="SSF101148">
    <property type="entry name" value="Plant invertase/pectin methylesterase inhibitor"/>
    <property type="match status" value="1"/>
</dbReference>
<evidence type="ECO:0000259" key="2">
    <source>
        <dbReference type="Pfam" id="PF04043"/>
    </source>
</evidence>
<accession>A0ABD3DE33</accession>
<keyword evidence="1" id="KW-0812">Transmembrane</keyword>
<sequence length="225" mass="25091">MDSTNESFTISSQETFLANNQNSRSNNNLKTILLASLILFILIASSILILSSISKNKQSKKPDPYESGSSHYYCHLTKYHKLCYDSMSSIINTTVLKLGPGPIFSTSLQVAINQLHNVSISITKSTSSSSSFNNSLVGLRIFDCRAWVNDSLRRLNQSLSIFGVDSNIDAWTYEEMDNTRAWSLIAKDNAYKCYLALEDVMVDGEEEGVEEVKLGVEKARKCIYG</sequence>
<dbReference type="InterPro" id="IPR006501">
    <property type="entry name" value="Pectinesterase_inhib_dom"/>
</dbReference>
<dbReference type="InterPro" id="IPR035513">
    <property type="entry name" value="Invertase/methylesterase_inhib"/>
</dbReference>
<evidence type="ECO:0000256" key="1">
    <source>
        <dbReference type="SAM" id="Phobius"/>
    </source>
</evidence>